<evidence type="ECO:0000313" key="2">
    <source>
        <dbReference type="EMBL" id="SET90039.1"/>
    </source>
</evidence>
<proteinExistence type="predicted"/>
<keyword evidence="1" id="KW-1133">Transmembrane helix</keyword>
<evidence type="ECO:0008006" key="4">
    <source>
        <dbReference type="Google" id="ProtNLM"/>
    </source>
</evidence>
<dbReference type="STRING" id="1526.SAMN02910262_02348"/>
<feature type="transmembrane region" description="Helical" evidence="1">
    <location>
        <begin position="191"/>
        <end position="214"/>
    </location>
</feature>
<keyword evidence="3" id="KW-1185">Reference proteome</keyword>
<name>A0A1I0I302_9FIRM</name>
<dbReference type="AlphaFoldDB" id="A0A1I0I302"/>
<gene>
    <name evidence="2" type="ORF">SAMN04487771_10645</name>
</gene>
<keyword evidence="1" id="KW-0812">Transmembrane</keyword>
<feature type="transmembrane region" description="Helical" evidence="1">
    <location>
        <begin position="47"/>
        <end position="76"/>
    </location>
</feature>
<sequence>MLGKLISYEMKAFGRIMLPLYGALLVLSVILGIGFQTFPQTVLSGRGFAGFGFLTLVFLFVSVCIAIFVMTATLAVTRFWKNLMGHEGYLMFSLPTGIGTIISAKTISVLIWSALSAISGLLSMTVFAMFFIRDLPSNDELLRIIQFVMEGLRNYLPDLIMFLILIAVSLAFFIMRIYASIAIGCQWTSHRLIGSVLAFIGLQILENGIGSILLETGSLSVELSELFWDLTHNCSSIGLQSIFITGLLIGTLIYGAVTYYFIDRRLNLE</sequence>
<feature type="transmembrane region" description="Helical" evidence="1">
    <location>
        <begin position="159"/>
        <end position="179"/>
    </location>
</feature>
<evidence type="ECO:0000256" key="1">
    <source>
        <dbReference type="SAM" id="Phobius"/>
    </source>
</evidence>
<feature type="transmembrane region" description="Helical" evidence="1">
    <location>
        <begin position="237"/>
        <end position="262"/>
    </location>
</feature>
<reference evidence="2 3" key="1">
    <citation type="submission" date="2016-10" db="EMBL/GenBank/DDBJ databases">
        <authorList>
            <person name="de Groot N.N."/>
        </authorList>
    </citation>
    <scope>NUCLEOTIDE SEQUENCE [LARGE SCALE GENOMIC DNA]</scope>
    <source>
        <strain evidence="2 3">KH1P1</strain>
    </source>
</reference>
<dbReference type="EMBL" id="FOIL01000064">
    <property type="protein sequence ID" value="SET90039.1"/>
    <property type="molecule type" value="Genomic_DNA"/>
</dbReference>
<keyword evidence="1" id="KW-0472">Membrane</keyword>
<dbReference type="RefSeq" id="WP_074650413.1">
    <property type="nucleotide sequence ID" value="NZ_FOIL01000064.1"/>
</dbReference>
<dbReference type="OrthoDB" id="9816138at2"/>
<feature type="transmembrane region" description="Helical" evidence="1">
    <location>
        <begin position="12"/>
        <end position="35"/>
    </location>
</feature>
<accession>A0A1I0I302</accession>
<feature type="transmembrane region" description="Helical" evidence="1">
    <location>
        <begin position="109"/>
        <end position="132"/>
    </location>
</feature>
<organism evidence="2 3">
    <name type="scientific">[Clostridium] aminophilum</name>
    <dbReference type="NCBI Taxonomy" id="1526"/>
    <lineage>
        <taxon>Bacteria</taxon>
        <taxon>Bacillati</taxon>
        <taxon>Bacillota</taxon>
        <taxon>Clostridia</taxon>
        <taxon>Lachnospirales</taxon>
        <taxon>Lachnospiraceae</taxon>
    </lineage>
</organism>
<dbReference type="Proteomes" id="UP000199820">
    <property type="component" value="Unassembled WGS sequence"/>
</dbReference>
<evidence type="ECO:0000313" key="3">
    <source>
        <dbReference type="Proteomes" id="UP000199820"/>
    </source>
</evidence>
<protein>
    <recommendedName>
        <fullName evidence="4">ABC-2 type transport system permease protein</fullName>
    </recommendedName>
</protein>